<protein>
    <submittedName>
        <fullName evidence="9">Membrane protein DedA with SNARE-associated domain</fullName>
    </submittedName>
</protein>
<evidence type="ECO:0000256" key="4">
    <source>
        <dbReference type="ARBA" id="ARBA00022692"/>
    </source>
</evidence>
<evidence type="ECO:0000256" key="7">
    <source>
        <dbReference type="SAM" id="Phobius"/>
    </source>
</evidence>
<dbReference type="GO" id="GO:0005886">
    <property type="term" value="C:plasma membrane"/>
    <property type="evidence" value="ECO:0007669"/>
    <property type="project" value="UniProtKB-SubCell"/>
</dbReference>
<feature type="transmembrane region" description="Helical" evidence="7">
    <location>
        <begin position="12"/>
        <end position="33"/>
    </location>
</feature>
<gene>
    <name evidence="9" type="ORF">HNR10_002046</name>
</gene>
<keyword evidence="6 7" id="KW-0472">Membrane</keyword>
<keyword evidence="5 7" id="KW-1133">Transmembrane helix</keyword>
<feature type="transmembrane region" description="Helical" evidence="7">
    <location>
        <begin position="96"/>
        <end position="125"/>
    </location>
</feature>
<feature type="transmembrane region" description="Helical" evidence="7">
    <location>
        <begin position="131"/>
        <end position="149"/>
    </location>
</feature>
<evidence type="ECO:0000256" key="5">
    <source>
        <dbReference type="ARBA" id="ARBA00022989"/>
    </source>
</evidence>
<dbReference type="InterPro" id="IPR051311">
    <property type="entry name" value="DedA_domain"/>
</dbReference>
<reference evidence="9 10" key="1">
    <citation type="submission" date="2020-07" db="EMBL/GenBank/DDBJ databases">
        <title>Sequencing the genomes of 1000 actinobacteria strains.</title>
        <authorList>
            <person name="Klenk H.-P."/>
        </authorList>
    </citation>
    <scope>NUCLEOTIDE SEQUENCE [LARGE SCALE GENOMIC DNA]</scope>
    <source>
        <strain evidence="9 10">DSM 44442</strain>
    </source>
</reference>
<keyword evidence="3" id="KW-1003">Cell membrane</keyword>
<evidence type="ECO:0000259" key="8">
    <source>
        <dbReference type="Pfam" id="PF09335"/>
    </source>
</evidence>
<evidence type="ECO:0000256" key="3">
    <source>
        <dbReference type="ARBA" id="ARBA00022475"/>
    </source>
</evidence>
<keyword evidence="10" id="KW-1185">Reference proteome</keyword>
<comment type="similarity">
    <text evidence="2">Belongs to the DedA family.</text>
</comment>
<keyword evidence="4 7" id="KW-0812">Transmembrane</keyword>
<sequence>MPEFGFLEGQPFWIVYFALFGIVLCRAQATYWIGRGLGAGVKRSRMGERLGPRLDRARRSIDRYGAPVVTLSFCTVGVQTAVNLSAGAMRMRFPRYLAAMVVGCLIWAGLWGVVISGLVGTWWTLFLGSPWLAVGVVLLAAAVVAVLVLRSRRRVRTPAAAEDSSTPV</sequence>
<dbReference type="PANTHER" id="PTHR42709">
    <property type="entry name" value="ALKALINE PHOSPHATASE LIKE PROTEIN"/>
    <property type="match status" value="1"/>
</dbReference>
<dbReference type="Proteomes" id="UP000572051">
    <property type="component" value="Unassembled WGS sequence"/>
</dbReference>
<evidence type="ECO:0000313" key="10">
    <source>
        <dbReference type="Proteomes" id="UP000572051"/>
    </source>
</evidence>
<comment type="caution">
    <text evidence="9">The sequence shown here is derived from an EMBL/GenBank/DDBJ whole genome shotgun (WGS) entry which is preliminary data.</text>
</comment>
<evidence type="ECO:0000256" key="6">
    <source>
        <dbReference type="ARBA" id="ARBA00023136"/>
    </source>
</evidence>
<dbReference type="AlphaFoldDB" id="A0A7Z0EMZ3"/>
<dbReference type="InterPro" id="IPR032816">
    <property type="entry name" value="VTT_dom"/>
</dbReference>
<dbReference type="EMBL" id="JACCFS010000001">
    <property type="protein sequence ID" value="NYJ34165.1"/>
    <property type="molecule type" value="Genomic_DNA"/>
</dbReference>
<evidence type="ECO:0000256" key="1">
    <source>
        <dbReference type="ARBA" id="ARBA00004651"/>
    </source>
</evidence>
<feature type="domain" description="VTT" evidence="8">
    <location>
        <begin position="11"/>
        <end position="115"/>
    </location>
</feature>
<evidence type="ECO:0000256" key="2">
    <source>
        <dbReference type="ARBA" id="ARBA00010792"/>
    </source>
</evidence>
<name>A0A7Z0EMZ3_9ACTN</name>
<comment type="subcellular location">
    <subcellularLocation>
        <location evidence="1">Cell membrane</location>
        <topology evidence="1">Multi-pass membrane protein</topology>
    </subcellularLocation>
</comment>
<organism evidence="9 10">
    <name type="scientific">Nocardiopsis aegyptia</name>
    <dbReference type="NCBI Taxonomy" id="220378"/>
    <lineage>
        <taxon>Bacteria</taxon>
        <taxon>Bacillati</taxon>
        <taxon>Actinomycetota</taxon>
        <taxon>Actinomycetes</taxon>
        <taxon>Streptosporangiales</taxon>
        <taxon>Nocardiopsidaceae</taxon>
        <taxon>Nocardiopsis</taxon>
    </lineage>
</organism>
<accession>A0A7Z0EMZ3</accession>
<dbReference type="Pfam" id="PF09335">
    <property type="entry name" value="VTT_dom"/>
    <property type="match status" value="1"/>
</dbReference>
<evidence type="ECO:0000313" key="9">
    <source>
        <dbReference type="EMBL" id="NYJ34165.1"/>
    </source>
</evidence>
<proteinExistence type="inferred from homology"/>
<dbReference type="RefSeq" id="WP_179822674.1">
    <property type="nucleotide sequence ID" value="NZ_JACCFS010000001.1"/>
</dbReference>
<dbReference type="PANTHER" id="PTHR42709:SF6">
    <property type="entry name" value="UNDECAPRENYL PHOSPHATE TRANSPORTER A"/>
    <property type="match status" value="1"/>
</dbReference>